<dbReference type="AlphaFoldDB" id="A0A243GH24"/>
<dbReference type="EMBL" id="NFEL01000047">
    <property type="protein sequence ID" value="OUA07052.1"/>
    <property type="molecule type" value="Genomic_DNA"/>
</dbReference>
<evidence type="ECO:0000313" key="3">
    <source>
        <dbReference type="Proteomes" id="UP000195030"/>
    </source>
</evidence>
<organism evidence="2 3">
    <name type="scientific">Bacillus thuringiensis subsp. finitimus</name>
    <dbReference type="NCBI Taxonomy" id="29337"/>
    <lineage>
        <taxon>Bacteria</taxon>
        <taxon>Bacillati</taxon>
        <taxon>Bacillota</taxon>
        <taxon>Bacilli</taxon>
        <taxon>Bacillales</taxon>
        <taxon>Bacillaceae</taxon>
        <taxon>Bacillus</taxon>
        <taxon>Bacillus cereus group</taxon>
    </lineage>
</organism>
<keyword evidence="1" id="KW-0812">Transmembrane</keyword>
<sequence>MDNYVYSRKNQDNFLKSSWFFLYKMNFVIFSSPPYISIHTIFLFIYLPSLLHHPVFQLNLSKNV</sequence>
<accession>A0A243GH24</accession>
<evidence type="ECO:0000313" key="2">
    <source>
        <dbReference type="EMBL" id="OUA07052.1"/>
    </source>
</evidence>
<evidence type="ECO:0000256" key="1">
    <source>
        <dbReference type="SAM" id="Phobius"/>
    </source>
</evidence>
<feature type="transmembrane region" description="Helical" evidence="1">
    <location>
        <begin position="21"/>
        <end position="47"/>
    </location>
</feature>
<keyword evidence="1" id="KW-0472">Membrane</keyword>
<keyword evidence="1" id="KW-1133">Transmembrane helix</keyword>
<comment type="caution">
    <text evidence="2">The sequence shown here is derived from an EMBL/GenBank/DDBJ whole genome shotgun (WGS) entry which is preliminary data.</text>
</comment>
<reference evidence="2 3" key="1">
    <citation type="submission" date="2016-10" db="EMBL/GenBank/DDBJ databases">
        <title>Comparative genomics of Bacillus thuringiensis reveals a path to pathogens against multiple invertebrate hosts.</title>
        <authorList>
            <person name="Zheng J."/>
            <person name="Gao Q."/>
            <person name="Liu H."/>
            <person name="Peng D."/>
            <person name="Ruan L."/>
            <person name="Sun M."/>
        </authorList>
    </citation>
    <scope>NUCLEOTIDE SEQUENCE [LARGE SCALE GENOMIC DNA]</scope>
    <source>
        <strain evidence="2">CTC</strain>
    </source>
</reference>
<gene>
    <name evidence="2" type="ORF">BK772_16340</name>
</gene>
<dbReference type="Proteomes" id="UP000195030">
    <property type="component" value="Unassembled WGS sequence"/>
</dbReference>
<proteinExistence type="predicted"/>
<name>A0A243GH24_BACTF</name>
<protein>
    <submittedName>
        <fullName evidence="2">Uncharacterized protein</fullName>
    </submittedName>
</protein>